<dbReference type="SUPFAM" id="SSF53098">
    <property type="entry name" value="Ribonuclease H-like"/>
    <property type="match status" value="1"/>
</dbReference>
<dbReference type="InterPro" id="IPR012337">
    <property type="entry name" value="RNaseH-like_sf"/>
</dbReference>
<dbReference type="InterPro" id="IPR036397">
    <property type="entry name" value="RNaseH_sf"/>
</dbReference>
<name>A0A0F9CA27_9ZZZZ</name>
<comment type="caution">
    <text evidence="1">The sequence shown here is derived from an EMBL/GenBank/DDBJ whole genome shotgun (WGS) entry which is preliminary data.</text>
</comment>
<feature type="non-terminal residue" evidence="1">
    <location>
        <position position="167"/>
    </location>
</feature>
<accession>A0A0F9CA27</accession>
<gene>
    <name evidence="1" type="ORF">LCGC14_2349990</name>
</gene>
<proteinExistence type="predicted"/>
<dbReference type="GO" id="GO:0003676">
    <property type="term" value="F:nucleic acid binding"/>
    <property type="evidence" value="ECO:0007669"/>
    <property type="project" value="InterPro"/>
</dbReference>
<evidence type="ECO:0008006" key="2">
    <source>
        <dbReference type="Google" id="ProtNLM"/>
    </source>
</evidence>
<organism evidence="1">
    <name type="scientific">marine sediment metagenome</name>
    <dbReference type="NCBI Taxonomy" id="412755"/>
    <lineage>
        <taxon>unclassified sequences</taxon>
        <taxon>metagenomes</taxon>
        <taxon>ecological metagenomes</taxon>
    </lineage>
</organism>
<sequence length="167" mass="18813">MVDPDTAWIDVLKAAGYPIDVVVLDWETFFSKDYSLKKISTIEYIEDDRFEELGVAVLLGNQPSYCTFWPDVAGELMWLQSQYGKNLERCTVSWHNGRFDGTILASKWGIVPPYSIDTLDLASHINCRVKNSLAALCERYGLPAKGDTMQFSGLHWAREQGSGPPVF</sequence>
<dbReference type="AlphaFoldDB" id="A0A0F9CA27"/>
<evidence type="ECO:0000313" key="1">
    <source>
        <dbReference type="EMBL" id="KKL45999.1"/>
    </source>
</evidence>
<protein>
    <recommendedName>
        <fullName evidence="2">3'-5' exonuclease domain-containing protein</fullName>
    </recommendedName>
</protein>
<dbReference type="Gene3D" id="3.30.420.10">
    <property type="entry name" value="Ribonuclease H-like superfamily/Ribonuclease H"/>
    <property type="match status" value="1"/>
</dbReference>
<dbReference type="EMBL" id="LAZR01034192">
    <property type="protein sequence ID" value="KKL45999.1"/>
    <property type="molecule type" value="Genomic_DNA"/>
</dbReference>
<reference evidence="1" key="1">
    <citation type="journal article" date="2015" name="Nature">
        <title>Complex archaea that bridge the gap between prokaryotes and eukaryotes.</title>
        <authorList>
            <person name="Spang A."/>
            <person name="Saw J.H."/>
            <person name="Jorgensen S.L."/>
            <person name="Zaremba-Niedzwiedzka K."/>
            <person name="Martijn J."/>
            <person name="Lind A.E."/>
            <person name="van Eijk R."/>
            <person name="Schleper C."/>
            <person name="Guy L."/>
            <person name="Ettema T.J."/>
        </authorList>
    </citation>
    <scope>NUCLEOTIDE SEQUENCE</scope>
</reference>